<evidence type="ECO:0000313" key="2">
    <source>
        <dbReference type="EMBL" id="KDQ85166.1"/>
    </source>
</evidence>
<name>A0A067QEN9_ZOONE</name>
<sequence>MPDSLVSTTGGPSSLVQTPTDVESVENPGHRHQAETYTRHTVTPPLVSAFVPDIATPQNQEGDTSNPTPLHSRSDEDTETPSVHEEDIGIDVNDRSKIHEFLPRLQDALTSGTSDVN</sequence>
<proteinExistence type="predicted"/>
<keyword evidence="3" id="KW-1185">Reference proteome</keyword>
<dbReference type="InParanoid" id="A0A067QEN9"/>
<reference evidence="2 3" key="1">
    <citation type="journal article" date="2014" name="Nat. Commun.">
        <title>Molecular traces of alternative social organization in a termite genome.</title>
        <authorList>
            <person name="Terrapon N."/>
            <person name="Li C."/>
            <person name="Robertson H.M."/>
            <person name="Ji L."/>
            <person name="Meng X."/>
            <person name="Booth W."/>
            <person name="Chen Z."/>
            <person name="Childers C.P."/>
            <person name="Glastad K.M."/>
            <person name="Gokhale K."/>
            <person name="Gowin J."/>
            <person name="Gronenberg W."/>
            <person name="Hermansen R.A."/>
            <person name="Hu H."/>
            <person name="Hunt B.G."/>
            <person name="Huylmans A.K."/>
            <person name="Khalil S.M."/>
            <person name="Mitchell R.D."/>
            <person name="Munoz-Torres M.C."/>
            <person name="Mustard J.A."/>
            <person name="Pan H."/>
            <person name="Reese J.T."/>
            <person name="Scharf M.E."/>
            <person name="Sun F."/>
            <person name="Vogel H."/>
            <person name="Xiao J."/>
            <person name="Yang W."/>
            <person name="Yang Z."/>
            <person name="Yang Z."/>
            <person name="Zhou J."/>
            <person name="Zhu J."/>
            <person name="Brent C.S."/>
            <person name="Elsik C.G."/>
            <person name="Goodisman M.A."/>
            <person name="Liberles D.A."/>
            <person name="Roe R.M."/>
            <person name="Vargo E.L."/>
            <person name="Vilcinskas A."/>
            <person name="Wang J."/>
            <person name="Bornberg-Bauer E."/>
            <person name="Korb J."/>
            <person name="Zhang G."/>
            <person name="Liebig J."/>
        </authorList>
    </citation>
    <scope>NUCLEOTIDE SEQUENCE [LARGE SCALE GENOMIC DNA]</scope>
    <source>
        <tissue evidence="2">Whole organism</tissue>
    </source>
</reference>
<evidence type="ECO:0000256" key="1">
    <source>
        <dbReference type="SAM" id="MobiDB-lite"/>
    </source>
</evidence>
<evidence type="ECO:0000313" key="3">
    <source>
        <dbReference type="Proteomes" id="UP000027135"/>
    </source>
</evidence>
<accession>A0A067QEN9</accession>
<feature type="compositionally biased region" description="Polar residues" evidence="1">
    <location>
        <begin position="1"/>
        <end position="21"/>
    </location>
</feature>
<dbReference type="EMBL" id="KK853756">
    <property type="protein sequence ID" value="KDQ85166.1"/>
    <property type="molecule type" value="Genomic_DNA"/>
</dbReference>
<dbReference type="AlphaFoldDB" id="A0A067QEN9"/>
<feature type="region of interest" description="Disordered" evidence="1">
    <location>
        <begin position="1"/>
        <end position="91"/>
    </location>
</feature>
<gene>
    <name evidence="2" type="ORF">L798_07341</name>
</gene>
<protein>
    <submittedName>
        <fullName evidence="2">Uncharacterized protein</fullName>
    </submittedName>
</protein>
<organism evidence="2 3">
    <name type="scientific">Zootermopsis nevadensis</name>
    <name type="common">Dampwood termite</name>
    <dbReference type="NCBI Taxonomy" id="136037"/>
    <lineage>
        <taxon>Eukaryota</taxon>
        <taxon>Metazoa</taxon>
        <taxon>Ecdysozoa</taxon>
        <taxon>Arthropoda</taxon>
        <taxon>Hexapoda</taxon>
        <taxon>Insecta</taxon>
        <taxon>Pterygota</taxon>
        <taxon>Neoptera</taxon>
        <taxon>Polyneoptera</taxon>
        <taxon>Dictyoptera</taxon>
        <taxon>Blattodea</taxon>
        <taxon>Blattoidea</taxon>
        <taxon>Termitoidae</taxon>
        <taxon>Termopsidae</taxon>
        <taxon>Zootermopsis</taxon>
    </lineage>
</organism>
<feature type="compositionally biased region" description="Basic and acidic residues" evidence="1">
    <location>
        <begin position="28"/>
        <end position="38"/>
    </location>
</feature>
<dbReference type="Proteomes" id="UP000027135">
    <property type="component" value="Unassembled WGS sequence"/>
</dbReference>
<feature type="compositionally biased region" description="Polar residues" evidence="1">
    <location>
        <begin position="56"/>
        <end position="71"/>
    </location>
</feature>
<feature type="compositionally biased region" description="Basic and acidic residues" evidence="1">
    <location>
        <begin position="82"/>
        <end position="91"/>
    </location>
</feature>